<evidence type="ECO:0000256" key="4">
    <source>
        <dbReference type="ARBA" id="ARBA00022525"/>
    </source>
</evidence>
<organism evidence="7">
    <name type="scientific">Ruegeria sp. PrR005</name>
    <dbReference type="NCBI Taxonomy" id="2706882"/>
    <lineage>
        <taxon>Bacteria</taxon>
        <taxon>Pseudomonadati</taxon>
        <taxon>Pseudomonadota</taxon>
        <taxon>Alphaproteobacteria</taxon>
        <taxon>Rhodobacterales</taxon>
        <taxon>Roseobacteraceae</taxon>
        <taxon>Ruegeria</taxon>
    </lineage>
</organism>
<dbReference type="EMBL" id="JAAGOX010000055">
    <property type="protein sequence ID" value="NDW47682.1"/>
    <property type="molecule type" value="Genomic_DNA"/>
</dbReference>
<evidence type="ECO:0000259" key="6">
    <source>
        <dbReference type="PROSITE" id="PS50035"/>
    </source>
</evidence>
<dbReference type="InterPro" id="IPR001736">
    <property type="entry name" value="PLipase_D/transphosphatidylase"/>
</dbReference>
<dbReference type="GO" id="GO:0032049">
    <property type="term" value="P:cardiolipin biosynthetic process"/>
    <property type="evidence" value="ECO:0007669"/>
    <property type="project" value="UniProtKB-ARBA"/>
</dbReference>
<evidence type="ECO:0000256" key="2">
    <source>
        <dbReference type="ARBA" id="ARBA00004613"/>
    </source>
</evidence>
<name>A0A6B2NU45_9RHOB</name>
<comment type="function">
    <text evidence="1">Could be a virulence factor.</text>
</comment>
<gene>
    <name evidence="7" type="ORF">G0P99_22280</name>
</gene>
<dbReference type="GO" id="GO:0030572">
    <property type="term" value="F:phosphatidyltransferase activity"/>
    <property type="evidence" value="ECO:0007669"/>
    <property type="project" value="UniProtKB-ARBA"/>
</dbReference>
<dbReference type="Pfam" id="PF13091">
    <property type="entry name" value="PLDc_2"/>
    <property type="match status" value="2"/>
</dbReference>
<feature type="domain" description="PLD phosphodiesterase" evidence="6">
    <location>
        <begin position="407"/>
        <end position="434"/>
    </location>
</feature>
<feature type="domain" description="PLD phosphodiesterase" evidence="6">
    <location>
        <begin position="168"/>
        <end position="195"/>
    </location>
</feature>
<dbReference type="SMART" id="SM00155">
    <property type="entry name" value="PLDc"/>
    <property type="match status" value="2"/>
</dbReference>
<comment type="subcellular location">
    <subcellularLocation>
        <location evidence="2">Secreted</location>
    </subcellularLocation>
</comment>
<dbReference type="SUPFAM" id="SSF56024">
    <property type="entry name" value="Phospholipase D/nuclease"/>
    <property type="match status" value="2"/>
</dbReference>
<dbReference type="PANTHER" id="PTHR21248">
    <property type="entry name" value="CARDIOLIPIN SYNTHASE"/>
    <property type="match status" value="1"/>
</dbReference>
<dbReference type="CDD" id="cd09111">
    <property type="entry name" value="PLDc_ymdC_like_1"/>
    <property type="match status" value="1"/>
</dbReference>
<dbReference type="PROSITE" id="PS50035">
    <property type="entry name" value="PLD"/>
    <property type="match status" value="2"/>
</dbReference>
<dbReference type="PANTHER" id="PTHR21248:SF12">
    <property type="entry name" value="CARDIOLIPIN SYNTHASE C"/>
    <property type="match status" value="1"/>
</dbReference>
<sequence>MKLLRRLLLLAILLMGAGFVFRSIYAVPSTSGLGHSSALPADEKTTLGAAVLPEARANPGKSGVTPLADGHLAFASRLQLIQAAEESVDVRYYIWQKDLTGLLLLEALRAAADRGVRVRMLLDDNGIPDLDAELAEMNAHPGIEIRLFNPFMLRTPRILSYVMDFRRLNRRMHNKSLSIDGVVTVVGGRNIGDIYFSRNLGTNYFDLDVVALGQAAQDVAEDFDLYWQSGSSIPANLVLPERDMDGGVLAASVDRMRAAPGGQDYAEAVENLELMDQILDGTKGFDWVGMTLVSDDPIKGLGQAQSEDLMIMRLLDMVEPPKREISLVSAYFVPGERLTEMLARWAQAGVLVRTVTNAQEATDVLPVHAGYRSYRDRLIDAGVKVFELKSTLEKPDILRQFGLVGSGTTSLHAKTFVMDRERAFIGSFNFDPRSAKLNTEMGFLIESPKLASGMSENFDANIPLWTYSVSRDPSGALTWQETITGGDQVVHNVEPKTTVFSRFLVSVIGFLPIQWLL</sequence>
<comment type="caution">
    <text evidence="7">The sequence shown here is derived from an EMBL/GenBank/DDBJ whole genome shotgun (WGS) entry which is preliminary data.</text>
</comment>
<dbReference type="CDD" id="cd09113">
    <property type="entry name" value="PLDc_ymdC_like_2"/>
    <property type="match status" value="1"/>
</dbReference>
<accession>A0A6B2NU45</accession>
<protein>
    <recommendedName>
        <fullName evidence="3">Phospholipase D</fullName>
    </recommendedName>
    <alternativeName>
        <fullName evidence="5">Choline phosphatase</fullName>
    </alternativeName>
</protein>
<evidence type="ECO:0000256" key="1">
    <source>
        <dbReference type="ARBA" id="ARBA00003145"/>
    </source>
</evidence>
<dbReference type="AlphaFoldDB" id="A0A6B2NU45"/>
<proteinExistence type="predicted"/>
<dbReference type="Gene3D" id="3.30.870.10">
    <property type="entry name" value="Endonuclease Chain A"/>
    <property type="match status" value="2"/>
</dbReference>
<reference evidence="7" key="1">
    <citation type="submission" date="2020-02" db="EMBL/GenBank/DDBJ databases">
        <title>Delineation of the pyrene-degrading pathway in Roseobacter clade bacteria by genomic analysis.</title>
        <authorList>
            <person name="Zhou H."/>
            <person name="Wang H."/>
        </authorList>
    </citation>
    <scope>NUCLEOTIDE SEQUENCE</scope>
    <source>
        <strain evidence="7">PrR005</strain>
    </source>
</reference>
<evidence type="ECO:0000256" key="3">
    <source>
        <dbReference type="ARBA" id="ARBA00018392"/>
    </source>
</evidence>
<evidence type="ECO:0000313" key="7">
    <source>
        <dbReference type="EMBL" id="NDW47682.1"/>
    </source>
</evidence>
<evidence type="ECO:0000256" key="5">
    <source>
        <dbReference type="ARBA" id="ARBA00029594"/>
    </source>
</evidence>
<keyword evidence="4" id="KW-0964">Secreted</keyword>
<dbReference type="InterPro" id="IPR025202">
    <property type="entry name" value="PLD-like_dom"/>
</dbReference>
<dbReference type="RefSeq" id="WP_164132683.1">
    <property type="nucleotide sequence ID" value="NZ_JAAGOX010000055.1"/>
</dbReference>
<dbReference type="GO" id="GO:0005576">
    <property type="term" value="C:extracellular region"/>
    <property type="evidence" value="ECO:0007669"/>
    <property type="project" value="UniProtKB-SubCell"/>
</dbReference>